<keyword evidence="3" id="KW-0812">Transmembrane</keyword>
<evidence type="ECO:0000256" key="3">
    <source>
        <dbReference type="SAM" id="Phobius"/>
    </source>
</evidence>
<organism evidence="4 5">
    <name type="scientific">Bythopirellula polymerisocia</name>
    <dbReference type="NCBI Taxonomy" id="2528003"/>
    <lineage>
        <taxon>Bacteria</taxon>
        <taxon>Pseudomonadati</taxon>
        <taxon>Planctomycetota</taxon>
        <taxon>Planctomycetia</taxon>
        <taxon>Pirellulales</taxon>
        <taxon>Lacipirellulaceae</taxon>
        <taxon>Bythopirellula</taxon>
    </lineage>
</organism>
<evidence type="ECO:0000313" key="4">
    <source>
        <dbReference type="EMBL" id="TWU28657.1"/>
    </source>
</evidence>
<sequence>MSPKKGFTLYSTETTNCTMRLILTLILIISVSITRLYASDALESGFTNPPSSAKARTWWHWINGNITKEGITADLEAMRQAGVQEAQIFNVNLGDPQGPAAYLSPEWLDLFKHAGLEAKRLGLELGFHNGAGWSSSGGPWITPEHAMQTLVSSQITHKGGKPFKARLPQPDTRLNFYKDIAVLAFPIPKSNQRIDNLDFKNLSGRIRNHLMPDAKIIPTAALIKKSEIVDLTVKVTDDGYLEWNAAEGEWVILRLGHTPTSKKNHPAAFGGHGLECDKMSRKAADVFWEGGIDPILEKLDSLVGSVLTNCLIDSYEVGTANWTSGFDKAFKRFRGYDCLPFLPTLAGYYVESGEITERFLWDFRRTIGDLMAENYYAYFRQRCHQHGMNFSVEPYWGPFDSMQVGETGDIIMCEFWSGNVAFFDSPKFVASIAKLNGDSIVGAEAFTGMGGWTQHPATIKSIGDKAWAQGINRFIFHSYVHQPWDVGPGLTLSYHGLEFNRLNTWWDQGVAYLDYVARSQFLLQQGSSVADILLFTGEASPNNALQMPEIKAMGYDYDLIGVNKIGSLSANDGLIRTKAGGSYRALVLPETTWIRPETLKKLQELAEAGATILGPKPQKSPSLHNYPECDEQVTQLSDKLWDAGLIKEDSIVDLFTRESFPPDFDVENSTREDLDFIHRKLNEVDIYFVANSRKEKRQEQCRFRVTGKQPELWDAETGQITNALVWQDNGDGTTSIPVQFDSEDSIFVVFRKSLSSSGHIIESTIELDRPPAAPLPSLKIIKAEYGTFLQEGLVDVTQFAAKAVKDNQLYMIANRELCDCDPAPGYKKELRIKYKIGDSIHATCAMEQEAVDIDAGDEGELKVLRAVFGKFDRTTHGVPFSSPASDVTKKIESLVMSGIIHIAIDDGLIGGPSGQGKDKELRIVYSTDGELRTSTIPAGRNLNLTRSVPEPAFVFKDDEINWVTPYPGQLTYRTSSGESETIYVKTVPKLVEFTGPWDVSFPANLGAPALAIFDELTSWSSSSNEGIRYFSGTANYKQLFVLPKHLIRTGISLELDLGSVRMIAEVVVNGKNLGILWKAPFRLNLDGIVNEGANTLEVRITNLWPNRLVGDEHLPQDFERKGPNVKNWPSWLLNETKRPSERVAFTAYKHWSKDATLQSSGMLGPVTIRPYVRVKVKH</sequence>
<protein>
    <recommendedName>
        <fullName evidence="6">Glycosyl hydrolases family 2, sugar binding domain</fullName>
    </recommendedName>
</protein>
<keyword evidence="2" id="KW-0378">Hydrolase</keyword>
<evidence type="ECO:0000313" key="5">
    <source>
        <dbReference type="Proteomes" id="UP000318437"/>
    </source>
</evidence>
<keyword evidence="3" id="KW-0472">Membrane</keyword>
<feature type="transmembrane region" description="Helical" evidence="3">
    <location>
        <begin position="21"/>
        <end position="38"/>
    </location>
</feature>
<evidence type="ECO:0008006" key="6">
    <source>
        <dbReference type="Google" id="ProtNLM"/>
    </source>
</evidence>
<dbReference type="AlphaFoldDB" id="A0A5C6CYP5"/>
<name>A0A5C6CYP5_9BACT</name>
<comment type="caution">
    <text evidence="4">The sequence shown here is derived from an EMBL/GenBank/DDBJ whole genome shotgun (WGS) entry which is preliminary data.</text>
</comment>
<accession>A0A5C6CYP5</accession>
<keyword evidence="5" id="KW-1185">Reference proteome</keyword>
<evidence type="ECO:0000256" key="2">
    <source>
        <dbReference type="ARBA" id="ARBA00022801"/>
    </source>
</evidence>
<dbReference type="Gene3D" id="2.60.120.260">
    <property type="entry name" value="Galactose-binding domain-like"/>
    <property type="match status" value="1"/>
</dbReference>
<dbReference type="PANTHER" id="PTHR43817:SF1">
    <property type="entry name" value="HYDROLASE, FAMILY 43, PUTATIVE (AFU_ORTHOLOGUE AFUA_3G01660)-RELATED"/>
    <property type="match status" value="1"/>
</dbReference>
<dbReference type="Proteomes" id="UP000318437">
    <property type="component" value="Unassembled WGS sequence"/>
</dbReference>
<gene>
    <name evidence="4" type="ORF">Pla144_19490</name>
</gene>
<dbReference type="GO" id="GO:0016787">
    <property type="term" value="F:hydrolase activity"/>
    <property type="evidence" value="ECO:0007669"/>
    <property type="project" value="UniProtKB-KW"/>
</dbReference>
<keyword evidence="1" id="KW-0732">Signal</keyword>
<dbReference type="Pfam" id="PF17132">
    <property type="entry name" value="Glyco_hydro_106"/>
    <property type="match status" value="1"/>
</dbReference>
<dbReference type="InterPro" id="IPR008979">
    <property type="entry name" value="Galactose-bd-like_sf"/>
</dbReference>
<dbReference type="SUPFAM" id="SSF49785">
    <property type="entry name" value="Galactose-binding domain-like"/>
    <property type="match status" value="1"/>
</dbReference>
<proteinExistence type="predicted"/>
<reference evidence="4 5" key="1">
    <citation type="submission" date="2019-02" db="EMBL/GenBank/DDBJ databases">
        <title>Deep-cultivation of Planctomycetes and their phenomic and genomic characterization uncovers novel biology.</title>
        <authorList>
            <person name="Wiegand S."/>
            <person name="Jogler M."/>
            <person name="Boedeker C."/>
            <person name="Pinto D."/>
            <person name="Vollmers J."/>
            <person name="Rivas-Marin E."/>
            <person name="Kohn T."/>
            <person name="Peeters S.H."/>
            <person name="Heuer A."/>
            <person name="Rast P."/>
            <person name="Oberbeckmann S."/>
            <person name="Bunk B."/>
            <person name="Jeske O."/>
            <person name="Meyerdierks A."/>
            <person name="Storesund J.E."/>
            <person name="Kallscheuer N."/>
            <person name="Luecker S."/>
            <person name="Lage O.M."/>
            <person name="Pohl T."/>
            <person name="Merkel B.J."/>
            <person name="Hornburger P."/>
            <person name="Mueller R.-W."/>
            <person name="Bruemmer F."/>
            <person name="Labrenz M."/>
            <person name="Spormann A.M."/>
            <person name="Op Den Camp H."/>
            <person name="Overmann J."/>
            <person name="Amann R."/>
            <person name="Jetten M.S.M."/>
            <person name="Mascher T."/>
            <person name="Medema M.H."/>
            <person name="Devos D.P."/>
            <person name="Kaster A.-K."/>
            <person name="Ovreas L."/>
            <person name="Rohde M."/>
            <person name="Galperin M.Y."/>
            <person name="Jogler C."/>
        </authorList>
    </citation>
    <scope>NUCLEOTIDE SEQUENCE [LARGE SCALE GENOMIC DNA]</scope>
    <source>
        <strain evidence="4 5">Pla144</strain>
    </source>
</reference>
<dbReference type="NCBIfam" id="NF045579">
    <property type="entry name" value="rhamnoside_JR"/>
    <property type="match status" value="1"/>
</dbReference>
<dbReference type="PANTHER" id="PTHR43817">
    <property type="entry name" value="GLYCOSYL HYDROLASE"/>
    <property type="match status" value="1"/>
</dbReference>
<dbReference type="EMBL" id="SJPS01000002">
    <property type="protein sequence ID" value="TWU28657.1"/>
    <property type="molecule type" value="Genomic_DNA"/>
</dbReference>
<dbReference type="RefSeq" id="WP_197530525.1">
    <property type="nucleotide sequence ID" value="NZ_SJPS01000002.1"/>
</dbReference>
<keyword evidence="3" id="KW-1133">Transmembrane helix</keyword>
<evidence type="ECO:0000256" key="1">
    <source>
        <dbReference type="ARBA" id="ARBA00022729"/>
    </source>
</evidence>